<evidence type="ECO:0000313" key="2">
    <source>
        <dbReference type="Proteomes" id="UP000708208"/>
    </source>
</evidence>
<organism evidence="1 2">
    <name type="scientific">Allacma fusca</name>
    <dbReference type="NCBI Taxonomy" id="39272"/>
    <lineage>
        <taxon>Eukaryota</taxon>
        <taxon>Metazoa</taxon>
        <taxon>Ecdysozoa</taxon>
        <taxon>Arthropoda</taxon>
        <taxon>Hexapoda</taxon>
        <taxon>Collembola</taxon>
        <taxon>Symphypleona</taxon>
        <taxon>Sminthuridae</taxon>
        <taxon>Allacma</taxon>
    </lineage>
</organism>
<gene>
    <name evidence="1" type="ORF">AFUS01_LOCUS20658</name>
</gene>
<sequence length="91" mass="9504">METHPWGALGVAGVGGGSLWLGRPLLRCLAGVGFGLALGLTRRLVPGIEWWMERTEATVASRTGGVKDWGRSCGCGLPRTVAKASTLPSKT</sequence>
<dbReference type="EMBL" id="CAJVCH010225287">
    <property type="protein sequence ID" value="CAG7732124.1"/>
    <property type="molecule type" value="Genomic_DNA"/>
</dbReference>
<comment type="caution">
    <text evidence="1">The sequence shown here is derived from an EMBL/GenBank/DDBJ whole genome shotgun (WGS) entry which is preliminary data.</text>
</comment>
<dbReference type="Proteomes" id="UP000708208">
    <property type="component" value="Unassembled WGS sequence"/>
</dbReference>
<reference evidence="1" key="1">
    <citation type="submission" date="2021-06" db="EMBL/GenBank/DDBJ databases">
        <authorList>
            <person name="Hodson N. C."/>
            <person name="Mongue J. A."/>
            <person name="Jaron S. K."/>
        </authorList>
    </citation>
    <scope>NUCLEOTIDE SEQUENCE</scope>
</reference>
<protein>
    <submittedName>
        <fullName evidence="1">Uncharacterized protein</fullName>
    </submittedName>
</protein>
<dbReference type="AlphaFoldDB" id="A0A8J2P5T3"/>
<name>A0A8J2P5T3_9HEXA</name>
<proteinExistence type="predicted"/>
<keyword evidence="2" id="KW-1185">Reference proteome</keyword>
<evidence type="ECO:0000313" key="1">
    <source>
        <dbReference type="EMBL" id="CAG7732124.1"/>
    </source>
</evidence>
<accession>A0A8J2P5T3</accession>